<organism evidence="9 10">
    <name type="scientific">Kosmotoga arenicorallina S304</name>
    <dbReference type="NCBI Taxonomy" id="1453497"/>
    <lineage>
        <taxon>Bacteria</taxon>
        <taxon>Thermotogati</taxon>
        <taxon>Thermotogota</taxon>
        <taxon>Thermotogae</taxon>
        <taxon>Kosmotogales</taxon>
        <taxon>Kosmotogaceae</taxon>
        <taxon>Kosmotoga</taxon>
    </lineage>
</organism>
<dbReference type="Gene3D" id="1.10.10.10">
    <property type="entry name" value="Winged helix-like DNA-binding domain superfamily/Winged helix DNA-binding domain"/>
    <property type="match status" value="1"/>
</dbReference>
<dbReference type="SMART" id="SM00347">
    <property type="entry name" value="HTH_MARR"/>
    <property type="match status" value="1"/>
</dbReference>
<evidence type="ECO:0000256" key="1">
    <source>
        <dbReference type="ARBA" id="ARBA00004496"/>
    </source>
</evidence>
<dbReference type="PANTHER" id="PTHR42756">
    <property type="entry name" value="TRANSCRIPTIONAL REGULATOR, MARR"/>
    <property type="match status" value="1"/>
</dbReference>
<keyword evidence="2" id="KW-0805">Transcription regulation</keyword>
<accession>A0A182C7M0</accession>
<dbReference type="InterPro" id="IPR055166">
    <property type="entry name" value="Transc_reg_Sar_Rot_HTH"/>
</dbReference>
<evidence type="ECO:0000313" key="9">
    <source>
        <dbReference type="EMBL" id="OAA31645.1"/>
    </source>
</evidence>
<dbReference type="InterPro" id="IPR036390">
    <property type="entry name" value="WH_DNA-bd_sf"/>
</dbReference>
<comment type="caution">
    <text evidence="9">The sequence shown here is derived from an EMBL/GenBank/DDBJ whole genome shotgun (WGS) entry which is preliminary data.</text>
</comment>
<comment type="subcellular location">
    <subcellularLocation>
        <location evidence="1">Cytoplasm</location>
    </subcellularLocation>
</comment>
<evidence type="ECO:0000256" key="2">
    <source>
        <dbReference type="ARBA" id="ARBA00023015"/>
    </source>
</evidence>
<dbReference type="EMBL" id="JFHK01000003">
    <property type="protein sequence ID" value="OAA31645.1"/>
    <property type="molecule type" value="Genomic_DNA"/>
</dbReference>
<keyword evidence="4" id="KW-0804">Transcription</keyword>
<dbReference type="GO" id="GO:0003700">
    <property type="term" value="F:DNA-binding transcription factor activity"/>
    <property type="evidence" value="ECO:0007669"/>
    <property type="project" value="InterPro"/>
</dbReference>
<dbReference type="InterPro" id="IPR000835">
    <property type="entry name" value="HTH_MarR-typ"/>
</dbReference>
<dbReference type="PANTHER" id="PTHR42756:SF1">
    <property type="entry name" value="TRANSCRIPTIONAL REPRESSOR OF EMRAB OPERON"/>
    <property type="match status" value="1"/>
</dbReference>
<name>A0A182C7M0_9BACT</name>
<dbReference type="Proteomes" id="UP000077339">
    <property type="component" value="Unassembled WGS sequence"/>
</dbReference>
<gene>
    <name evidence="9" type="ORF">AT15_06110</name>
</gene>
<comment type="similarity">
    <text evidence="5">Belongs to the SarZ family.</text>
</comment>
<dbReference type="PRINTS" id="PR00598">
    <property type="entry name" value="HTHMARR"/>
</dbReference>
<keyword evidence="3" id="KW-0238">DNA-binding</keyword>
<dbReference type="PATRIC" id="fig|1453497.3.peg.1219"/>
<sequence length="141" mass="16637">MTPREIFETLFDLTRVFTKYFYEQVEIGELKTAEFFIMLLVHLKGPKKMHEIADAFHLTRANTTILVDNMENLGYLKRERSNEDRRVVFVHITKKGKKLCESILNNFNDIVSDFLNKVPRDDIEIIEDAFGRLTRLFINGH</sequence>
<evidence type="ECO:0000256" key="5">
    <source>
        <dbReference type="ARBA" id="ARBA00046337"/>
    </source>
</evidence>
<protein>
    <recommendedName>
        <fullName evidence="6">HTH-type transcriptional regulator SarZ</fullName>
    </recommendedName>
    <alternativeName>
        <fullName evidence="7">Staphylococcal accessory regulator Z</fullName>
    </alternativeName>
</protein>
<feature type="domain" description="HTH marR-type" evidence="8">
    <location>
        <begin position="3"/>
        <end position="135"/>
    </location>
</feature>
<evidence type="ECO:0000256" key="7">
    <source>
        <dbReference type="ARBA" id="ARBA00047207"/>
    </source>
</evidence>
<evidence type="ECO:0000259" key="8">
    <source>
        <dbReference type="PROSITE" id="PS50995"/>
    </source>
</evidence>
<evidence type="ECO:0000256" key="6">
    <source>
        <dbReference type="ARBA" id="ARBA00047188"/>
    </source>
</evidence>
<dbReference type="Pfam" id="PF22381">
    <property type="entry name" value="Staph_reg_Sar_Rot"/>
    <property type="match status" value="1"/>
</dbReference>
<evidence type="ECO:0000256" key="4">
    <source>
        <dbReference type="ARBA" id="ARBA00023163"/>
    </source>
</evidence>
<reference evidence="9 10" key="1">
    <citation type="submission" date="2014-02" db="EMBL/GenBank/DDBJ databases">
        <title>Kosmotoga genome sequencing.</title>
        <authorList>
            <person name="Pollo S.M."/>
            <person name="Charchuk R."/>
            <person name="Nesbo C.L."/>
        </authorList>
    </citation>
    <scope>NUCLEOTIDE SEQUENCE [LARGE SCALE GENOMIC DNA]</scope>
    <source>
        <strain evidence="9 10">S304</strain>
    </source>
</reference>
<dbReference type="SUPFAM" id="SSF46785">
    <property type="entry name" value="Winged helix' DNA-binding domain"/>
    <property type="match status" value="1"/>
</dbReference>
<evidence type="ECO:0000256" key="3">
    <source>
        <dbReference type="ARBA" id="ARBA00023125"/>
    </source>
</evidence>
<keyword evidence="10" id="KW-1185">Reference proteome</keyword>
<proteinExistence type="inferred from homology"/>
<dbReference type="InterPro" id="IPR036388">
    <property type="entry name" value="WH-like_DNA-bd_sf"/>
</dbReference>
<dbReference type="GO" id="GO:0003677">
    <property type="term" value="F:DNA binding"/>
    <property type="evidence" value="ECO:0007669"/>
    <property type="project" value="UniProtKB-KW"/>
</dbReference>
<dbReference type="STRING" id="1453497.AT15_06110"/>
<evidence type="ECO:0000313" key="10">
    <source>
        <dbReference type="Proteomes" id="UP000077339"/>
    </source>
</evidence>
<dbReference type="PROSITE" id="PS50995">
    <property type="entry name" value="HTH_MARR_2"/>
    <property type="match status" value="1"/>
</dbReference>
<dbReference type="AlphaFoldDB" id="A0A182C7M0"/>